<evidence type="ECO:0000313" key="2">
    <source>
        <dbReference type="Proteomes" id="UP000829196"/>
    </source>
</evidence>
<dbReference type="EMBL" id="JAGYWB010000006">
    <property type="protein sequence ID" value="KAI0519632.1"/>
    <property type="molecule type" value="Genomic_DNA"/>
</dbReference>
<keyword evidence="2" id="KW-1185">Reference proteome</keyword>
<reference evidence="1" key="1">
    <citation type="journal article" date="2022" name="Front. Genet.">
        <title>Chromosome-Scale Assembly of the Dendrobium nobile Genome Provides Insights Into the Molecular Mechanism of the Biosynthesis of the Medicinal Active Ingredient of Dendrobium.</title>
        <authorList>
            <person name="Xu Q."/>
            <person name="Niu S.-C."/>
            <person name="Li K.-L."/>
            <person name="Zheng P.-J."/>
            <person name="Zhang X.-J."/>
            <person name="Jia Y."/>
            <person name="Liu Y."/>
            <person name="Niu Y.-X."/>
            <person name="Yu L.-H."/>
            <person name="Chen D.-F."/>
            <person name="Zhang G.-Q."/>
        </authorList>
    </citation>
    <scope>NUCLEOTIDE SEQUENCE</scope>
    <source>
        <tissue evidence="1">Leaf</tissue>
    </source>
</reference>
<evidence type="ECO:0000313" key="1">
    <source>
        <dbReference type="EMBL" id="KAI0519632.1"/>
    </source>
</evidence>
<organism evidence="1 2">
    <name type="scientific">Dendrobium nobile</name>
    <name type="common">Orchid</name>
    <dbReference type="NCBI Taxonomy" id="94219"/>
    <lineage>
        <taxon>Eukaryota</taxon>
        <taxon>Viridiplantae</taxon>
        <taxon>Streptophyta</taxon>
        <taxon>Embryophyta</taxon>
        <taxon>Tracheophyta</taxon>
        <taxon>Spermatophyta</taxon>
        <taxon>Magnoliopsida</taxon>
        <taxon>Liliopsida</taxon>
        <taxon>Asparagales</taxon>
        <taxon>Orchidaceae</taxon>
        <taxon>Epidendroideae</taxon>
        <taxon>Malaxideae</taxon>
        <taxon>Dendrobiinae</taxon>
        <taxon>Dendrobium</taxon>
    </lineage>
</organism>
<dbReference type="Proteomes" id="UP000829196">
    <property type="component" value="Unassembled WGS sequence"/>
</dbReference>
<comment type="caution">
    <text evidence="1">The sequence shown here is derived from an EMBL/GenBank/DDBJ whole genome shotgun (WGS) entry which is preliminary data.</text>
</comment>
<proteinExistence type="predicted"/>
<name>A0A8T3BQZ7_DENNO</name>
<gene>
    <name evidence="1" type="ORF">KFK09_007086</name>
</gene>
<sequence length="239" mass="26644">MVDAVTRPVYDSILTDARLCKVKWAVKPFISWGLAGGDIFFWQDCWLDAHFIDSIINTSSTIDVKNFKNYSFVAVDFGIRLEDDHPSTELRCVYWLKPPINFYKLDVDGVVSGSTSGWCGGLLLCSIWLTLSSVAISPFLTSEAELNVDSFASSYFIFRMLLELRSHFDAIRLVFSCSAFVGGAVKDSELKAKSEPLAVEEGERKRGVGVGGPFAFHSLLSPLLSSEEEEESDDLRFPR</sequence>
<dbReference type="AlphaFoldDB" id="A0A8T3BQZ7"/>
<protein>
    <submittedName>
        <fullName evidence="1">Uncharacterized protein</fullName>
    </submittedName>
</protein>
<accession>A0A8T3BQZ7</accession>